<dbReference type="RefSeq" id="WP_164710021.1">
    <property type="nucleotide sequence ID" value="NZ_CP031165.1"/>
</dbReference>
<dbReference type="PANTHER" id="PTHR42831:SF3">
    <property type="entry name" value="1,2-PHENYLACETYL-COA EPOXIDASE, SUBUNIT D-RELATED"/>
    <property type="match status" value="1"/>
</dbReference>
<dbReference type="Proteomes" id="UP000264006">
    <property type="component" value="Chromosome"/>
</dbReference>
<dbReference type="Pfam" id="PF23451">
    <property type="entry name" value="Zn_ribbon_PaaD"/>
    <property type="match status" value="1"/>
</dbReference>
<dbReference type="InterPro" id="IPR034904">
    <property type="entry name" value="FSCA_dom_sf"/>
</dbReference>
<dbReference type="InterPro" id="IPR052339">
    <property type="entry name" value="Fe-S_Maturation_MIP18"/>
</dbReference>
<dbReference type="AlphaFoldDB" id="A0A346XV00"/>
<feature type="domain" description="PaaD zinc beta ribbon" evidence="2">
    <location>
        <begin position="129"/>
        <end position="174"/>
    </location>
</feature>
<protein>
    <submittedName>
        <fullName evidence="3">Phenylacetate-CoA oxygenase, PaaJ subunit</fullName>
    </submittedName>
</protein>
<organism evidence="3 4">
    <name type="scientific">Euzebya pacifica</name>
    <dbReference type="NCBI Taxonomy" id="1608957"/>
    <lineage>
        <taxon>Bacteria</taxon>
        <taxon>Bacillati</taxon>
        <taxon>Actinomycetota</taxon>
        <taxon>Nitriliruptoria</taxon>
        <taxon>Euzebyales</taxon>
    </lineage>
</organism>
<dbReference type="PANTHER" id="PTHR42831">
    <property type="entry name" value="FE-S PROTEIN MATURATION AUXILIARY FACTOR YITW"/>
    <property type="match status" value="1"/>
</dbReference>
<dbReference type="SUPFAM" id="SSF117916">
    <property type="entry name" value="Fe-S cluster assembly (FSCA) domain-like"/>
    <property type="match status" value="1"/>
</dbReference>
<dbReference type="InterPro" id="IPR002744">
    <property type="entry name" value="MIP18-like"/>
</dbReference>
<evidence type="ECO:0000259" key="1">
    <source>
        <dbReference type="Pfam" id="PF01883"/>
    </source>
</evidence>
<keyword evidence="4" id="KW-1185">Reference proteome</keyword>
<evidence type="ECO:0000259" key="2">
    <source>
        <dbReference type="Pfam" id="PF23451"/>
    </source>
</evidence>
<accession>A0A346XV00</accession>
<dbReference type="EMBL" id="CP031165">
    <property type="protein sequence ID" value="AXV06047.1"/>
    <property type="molecule type" value="Genomic_DNA"/>
</dbReference>
<dbReference type="InterPro" id="IPR056572">
    <property type="entry name" value="Zn_ribbon_PaaD"/>
</dbReference>
<feature type="domain" description="MIP18 family-like" evidence="1">
    <location>
        <begin position="14"/>
        <end position="85"/>
    </location>
</feature>
<sequence>MADVVTSALTDLTATVRAAAAAVEDPEMPPVTIGQLGMVHDVTVEGARARVEVIPTFSGCPAIDYIGADIESAVLGVQGIDDVDVVWRRDIGWGPERITESGRTTLTEAGIAPPGSGQALVQLGRRRSGDAVDDGVTCPHCGSRNTRDDSPFGSAPCRSTHSCRSCKTPFDAIKDF</sequence>
<dbReference type="Gene3D" id="3.30.300.130">
    <property type="entry name" value="Fe-S cluster assembly (FSCA)"/>
    <property type="match status" value="1"/>
</dbReference>
<dbReference type="KEGG" id="euz:DVS28_a1348"/>
<proteinExistence type="predicted"/>
<dbReference type="NCBIfam" id="TIGR02159">
    <property type="entry name" value="PA_CoA_Oxy4"/>
    <property type="match status" value="1"/>
</dbReference>
<name>A0A346XV00_9ACTN</name>
<evidence type="ECO:0000313" key="3">
    <source>
        <dbReference type="EMBL" id="AXV06047.1"/>
    </source>
</evidence>
<gene>
    <name evidence="3" type="ORF">DVS28_a1348</name>
</gene>
<dbReference type="Pfam" id="PF01883">
    <property type="entry name" value="FeS_assembly_P"/>
    <property type="match status" value="1"/>
</dbReference>
<reference evidence="3 4" key="1">
    <citation type="submission" date="2018-09" db="EMBL/GenBank/DDBJ databases">
        <title>Complete genome sequence of Euzebya sp. DY32-46 isolated from seawater of Pacific Ocean.</title>
        <authorList>
            <person name="Xu L."/>
            <person name="Wu Y.-H."/>
            <person name="Xu X.-W."/>
        </authorList>
    </citation>
    <scope>NUCLEOTIDE SEQUENCE [LARGE SCALE GENOMIC DNA]</scope>
    <source>
        <strain evidence="3 4">DY32-46</strain>
    </source>
</reference>
<dbReference type="InterPro" id="IPR011883">
    <property type="entry name" value="PaaD-like"/>
</dbReference>
<evidence type="ECO:0000313" key="4">
    <source>
        <dbReference type="Proteomes" id="UP000264006"/>
    </source>
</evidence>